<evidence type="ECO:0000313" key="4">
    <source>
        <dbReference type="Proteomes" id="UP000835052"/>
    </source>
</evidence>
<name>A0A8S1GXT0_9PELO</name>
<dbReference type="Pfam" id="PF13424">
    <property type="entry name" value="TPR_12"/>
    <property type="match status" value="1"/>
</dbReference>
<dbReference type="Pfam" id="PF13432">
    <property type="entry name" value="TPR_16"/>
    <property type="match status" value="1"/>
</dbReference>
<dbReference type="Proteomes" id="UP000835052">
    <property type="component" value="Unassembled WGS sequence"/>
</dbReference>
<dbReference type="PANTHER" id="PTHR22904">
    <property type="entry name" value="TPR REPEAT CONTAINING PROTEIN"/>
    <property type="match status" value="1"/>
</dbReference>
<dbReference type="InterPro" id="IPR011990">
    <property type="entry name" value="TPR-like_helical_dom_sf"/>
</dbReference>
<evidence type="ECO:0000256" key="1">
    <source>
        <dbReference type="ARBA" id="ARBA00022737"/>
    </source>
</evidence>
<dbReference type="Gene3D" id="1.25.40.10">
    <property type="entry name" value="Tetratricopeptide repeat domain"/>
    <property type="match status" value="4"/>
</dbReference>
<dbReference type="GO" id="GO:0051879">
    <property type="term" value="F:Hsp90 protein binding"/>
    <property type="evidence" value="ECO:0007669"/>
    <property type="project" value="TreeGrafter"/>
</dbReference>
<keyword evidence="4" id="KW-1185">Reference proteome</keyword>
<comment type="caution">
    <text evidence="3">The sequence shown here is derived from an EMBL/GenBank/DDBJ whole genome shotgun (WGS) entry which is preliminary data.</text>
</comment>
<reference evidence="3" key="1">
    <citation type="submission" date="2020-10" db="EMBL/GenBank/DDBJ databases">
        <authorList>
            <person name="Kikuchi T."/>
        </authorList>
    </citation>
    <scope>NUCLEOTIDE SEQUENCE</scope>
    <source>
        <strain evidence="3">NKZ352</strain>
    </source>
</reference>
<organism evidence="3 4">
    <name type="scientific">Caenorhabditis auriculariae</name>
    <dbReference type="NCBI Taxonomy" id="2777116"/>
    <lineage>
        <taxon>Eukaryota</taxon>
        <taxon>Metazoa</taxon>
        <taxon>Ecdysozoa</taxon>
        <taxon>Nematoda</taxon>
        <taxon>Chromadorea</taxon>
        <taxon>Rhabditida</taxon>
        <taxon>Rhabditina</taxon>
        <taxon>Rhabditomorpha</taxon>
        <taxon>Rhabditoidea</taxon>
        <taxon>Rhabditidae</taxon>
        <taxon>Peloderinae</taxon>
        <taxon>Caenorhabditis</taxon>
    </lineage>
</organism>
<dbReference type="Pfam" id="PF13176">
    <property type="entry name" value="TPR_7"/>
    <property type="match status" value="1"/>
</dbReference>
<keyword evidence="2" id="KW-0802">TPR repeat</keyword>
<evidence type="ECO:0000256" key="2">
    <source>
        <dbReference type="ARBA" id="ARBA00022803"/>
    </source>
</evidence>
<dbReference type="EMBL" id="CAJGYM010000007">
    <property type="protein sequence ID" value="CAD6187683.1"/>
    <property type="molecule type" value="Genomic_DNA"/>
</dbReference>
<dbReference type="PANTHER" id="PTHR22904:SF523">
    <property type="entry name" value="STRESS-INDUCED-PHOSPHOPROTEIN 1"/>
    <property type="match status" value="1"/>
</dbReference>
<evidence type="ECO:0000313" key="3">
    <source>
        <dbReference type="EMBL" id="CAD6187683.1"/>
    </source>
</evidence>
<protein>
    <submittedName>
        <fullName evidence="3">Uncharacterized protein</fullName>
    </submittedName>
</protein>
<dbReference type="SMART" id="SM00028">
    <property type="entry name" value="TPR"/>
    <property type="match status" value="8"/>
</dbReference>
<keyword evidence="1" id="KW-0677">Repeat</keyword>
<accession>A0A8S1GXT0</accession>
<gene>
    <name evidence="3" type="ORF">CAUJ_LOCUS3602</name>
</gene>
<dbReference type="InterPro" id="IPR019734">
    <property type="entry name" value="TPR_rpt"/>
</dbReference>
<dbReference type="SUPFAM" id="SSF48452">
    <property type="entry name" value="TPR-like"/>
    <property type="match status" value="4"/>
</dbReference>
<proteinExistence type="predicted"/>
<dbReference type="OrthoDB" id="626167at2759"/>
<sequence length="1349" mass="153676">MSGDLEKIVHEAGTAYSEGRYEDAQILYEKAILSHPTNGILYSNLSAILLKLNNVADALKQAERAVQISPTWAKAHYRKGEALKKVGDTKNALVSLCNGARLDPSNCQILKSLLDLAQDFPFNQLKSLDLEVDRSTVLSTVGQSMIHRGDFHEAITVLGWAEGLEPRSLKLRESTLSSLAAAHCHCGNYARAVDYYEQQLELCQELGEENIAIAAELWGNFHLACLQRSHRLSSNVLSAREKLDEKMKIAENYLNLKQFEEAILLLDECQSPVCDVEDVKNIQRIRGIANAEMGRHEIARELLLPLLSGPPKESEVVIRIRIIDAVNQTFVAEKDLNSSIEFLNSSLCAATKYNKPCLFLHCCYLLCQSQIVAGNLPIALKLAKRILKFSRGNKENSYEGDAYRLLAMIYENQRDITSAIVLWKRFISVVDKAEKKKIEALLSLARLSEDESNPECPEIFLKEAVRLAERSCDVTLRVPCLSARFKWSLQVGKQSTASEDIEKMKALLENDLDSNLRSLIFEDVALWDKQQGTSLDIIHPLEQSLTEAQDGNDSKREMQMLGQLGDALFELGKHRQAEGYFKQQLEVARQLRSARAMADSHRNLARANLALCKYADAAEHSRSGLTLFKMIRDNEGRIEMLMLLSRTENKRDNLDVAMTALEKAISLAEECDSNRFLATGYRLIADVYSKNSQDEEMVMESVRRHISLFEYEENVLDKCRSLLDLCRYELRRPRSFGLLRIFLILRPLLEKLPPNERYTLLLDASLLFSSSSVDMSIWLIQRAIFDLSEDKDKEKIVLLLNQVQLLPTFVSCIALLTAVQLLDLPELDIDLSCFANGCSESKLAQLIISCRLQNWQKVSVILEYWEDFPVVPMRLMSTDSSVFVRKVKVRTNWSFRKQIDLTNLPPKERQQALSMFFDEFPSLLGTNHQSMLADHFDMFDKSHTLLEKIICASFLEECDCLAMWYSEMLREFERTSLSMVSDPIPPSDVEWKTKMATAFVALTMRDPLQQISTLVDGNLLNNFIYAFDPGFCFEIFWVFEEIAKTPRILWKKNDLRMNIFDHFLWNVVKPTAKTIDVINLSSELDPQCHNVQAFSRSPLLNVWKMADSNIAIIDAKHFDVPAVALLHEAAASNYIVVKNGPISQQYRMYFFLMGTRAIFEVVDSSTDLETIMEDGFTGSEVSFEILAKLGVTVIYSSLDSQSKSTAVLKNQYFSTLRKNLFEIFTKDDFESCGDLISFSKDVPREIALSVLKMSSCPTKIIEKTWRMSKKHSDSINEEYFDEEVANLLRGNPTASRFYETLFSDHIYDYQRYISRKSSLKEHEHNLSVGVNPRDRPQVMRIESRQSCSG</sequence>